<protein>
    <submittedName>
        <fullName evidence="8">RING finger protein 151</fullName>
    </submittedName>
</protein>
<evidence type="ECO:0000256" key="2">
    <source>
        <dbReference type="ARBA" id="ARBA00022771"/>
    </source>
</evidence>
<dbReference type="PROSITE" id="PS50145">
    <property type="entry name" value="ZF_TRAF"/>
    <property type="match status" value="1"/>
</dbReference>
<evidence type="ECO:0000313" key="7">
    <source>
        <dbReference type="Proteomes" id="UP000085678"/>
    </source>
</evidence>
<dbReference type="STRING" id="7574.A0A1S3HFV5"/>
<evidence type="ECO:0000256" key="4">
    <source>
        <dbReference type="PROSITE-ProRule" id="PRU00207"/>
    </source>
</evidence>
<evidence type="ECO:0000259" key="6">
    <source>
        <dbReference type="PROSITE" id="PS50145"/>
    </source>
</evidence>
<dbReference type="SUPFAM" id="SSF57850">
    <property type="entry name" value="RING/U-box"/>
    <property type="match status" value="1"/>
</dbReference>
<dbReference type="PANTHER" id="PTHR10131:SF94">
    <property type="entry name" value="TNF RECEPTOR-ASSOCIATED FACTOR 4"/>
    <property type="match status" value="1"/>
</dbReference>
<dbReference type="InterPro" id="IPR013083">
    <property type="entry name" value="Znf_RING/FYVE/PHD"/>
</dbReference>
<sequence length="288" mass="32476">MGIPLELFLDEVPDGCICVICQDVLQDPRVLPHCDHAFCAECCETWLKTNNRCPVCRSSAELGNLRQMSSEARDKLDHVTLSCDNYDSGCTAVMRIPQRSSHLAVCPFTKVNCPNKECTDTFLRHQQRAHAVTCKYRIVSCGQGCGLKMAHVDKKEHSCIRALREEMDNMRTQYLADAAAINKKLEELSFQIRLGREAKNKEIRACSANRQRTRGCSASHLLRTEQPSRNLLQVCDQEDDIPEHAQTIKLPRIAPLHTAMNITFAAAKGRGRLRRSKERRNGEVITGD</sequence>
<dbReference type="RefSeq" id="XP_013383919.1">
    <property type="nucleotide sequence ID" value="XM_013528465.1"/>
</dbReference>
<dbReference type="GeneID" id="106154194"/>
<dbReference type="SMART" id="SM00184">
    <property type="entry name" value="RING"/>
    <property type="match status" value="1"/>
</dbReference>
<dbReference type="InParanoid" id="A0A1S3HFV5"/>
<keyword evidence="2 4" id="KW-0863">Zinc-finger</keyword>
<organism evidence="7 8">
    <name type="scientific">Lingula anatina</name>
    <name type="common">Brachiopod</name>
    <name type="synonym">Lingula unguis</name>
    <dbReference type="NCBI Taxonomy" id="7574"/>
    <lineage>
        <taxon>Eukaryota</taxon>
        <taxon>Metazoa</taxon>
        <taxon>Spiralia</taxon>
        <taxon>Lophotrochozoa</taxon>
        <taxon>Brachiopoda</taxon>
        <taxon>Linguliformea</taxon>
        <taxon>Lingulata</taxon>
        <taxon>Lingulida</taxon>
        <taxon>Linguloidea</taxon>
        <taxon>Lingulidae</taxon>
        <taxon>Lingula</taxon>
    </lineage>
</organism>
<evidence type="ECO:0000259" key="5">
    <source>
        <dbReference type="PROSITE" id="PS50089"/>
    </source>
</evidence>
<evidence type="ECO:0000256" key="3">
    <source>
        <dbReference type="ARBA" id="ARBA00022833"/>
    </source>
</evidence>
<dbReference type="KEGG" id="lak:106154194"/>
<dbReference type="AlphaFoldDB" id="A0A1S3HFV5"/>
<feature type="zinc finger region" description="TRAF-type" evidence="4">
    <location>
        <begin position="101"/>
        <end position="145"/>
    </location>
</feature>
<name>A0A1S3HFV5_LINAN</name>
<keyword evidence="3 4" id="KW-0862">Zinc</keyword>
<proteinExistence type="predicted"/>
<evidence type="ECO:0000256" key="1">
    <source>
        <dbReference type="ARBA" id="ARBA00022723"/>
    </source>
</evidence>
<dbReference type="Gene3D" id="3.30.40.10">
    <property type="entry name" value="Zinc/RING finger domain, C3HC4 (zinc finger)"/>
    <property type="match status" value="2"/>
</dbReference>
<dbReference type="GO" id="GO:0008270">
    <property type="term" value="F:zinc ion binding"/>
    <property type="evidence" value="ECO:0007669"/>
    <property type="project" value="UniProtKB-KW"/>
</dbReference>
<dbReference type="InterPro" id="IPR001293">
    <property type="entry name" value="Znf_TRAF"/>
</dbReference>
<keyword evidence="7" id="KW-1185">Reference proteome</keyword>
<accession>A0A1S3HFV5</accession>
<evidence type="ECO:0000313" key="8">
    <source>
        <dbReference type="RefSeq" id="XP_013383919.1"/>
    </source>
</evidence>
<reference evidence="8" key="1">
    <citation type="submission" date="2025-08" db="UniProtKB">
        <authorList>
            <consortium name="RefSeq"/>
        </authorList>
    </citation>
    <scope>IDENTIFICATION</scope>
    <source>
        <tissue evidence="8">Gonads</tissue>
    </source>
</reference>
<keyword evidence="1 4" id="KW-0479">Metal-binding</keyword>
<feature type="domain" description="TRAF-type" evidence="6">
    <location>
        <begin position="101"/>
        <end position="145"/>
    </location>
</feature>
<dbReference type="Proteomes" id="UP000085678">
    <property type="component" value="Unplaced"/>
</dbReference>
<gene>
    <name evidence="8" type="primary">LOC106154194</name>
</gene>
<dbReference type="PROSITE" id="PS50089">
    <property type="entry name" value="ZF_RING_2"/>
    <property type="match status" value="1"/>
</dbReference>
<dbReference type="Pfam" id="PF13923">
    <property type="entry name" value="zf-C3HC4_2"/>
    <property type="match status" value="1"/>
</dbReference>
<feature type="domain" description="RING-type" evidence="5">
    <location>
        <begin position="18"/>
        <end position="57"/>
    </location>
</feature>
<dbReference type="OrthoDB" id="5600418at2759"/>
<dbReference type="InterPro" id="IPR001841">
    <property type="entry name" value="Znf_RING"/>
</dbReference>
<dbReference type="PANTHER" id="PTHR10131">
    <property type="entry name" value="TNF RECEPTOR ASSOCIATED FACTOR"/>
    <property type="match status" value="1"/>
</dbReference>
<dbReference type="SUPFAM" id="SSF49599">
    <property type="entry name" value="TRAF domain-like"/>
    <property type="match status" value="1"/>
</dbReference>